<dbReference type="PANTHER" id="PTHR43674">
    <property type="entry name" value="NITRILASE C965.09-RELATED"/>
    <property type="match status" value="1"/>
</dbReference>
<organism evidence="3 4">
    <name type="scientific">Sandaracinus amylolyticus</name>
    <dbReference type="NCBI Taxonomy" id="927083"/>
    <lineage>
        <taxon>Bacteria</taxon>
        <taxon>Pseudomonadati</taxon>
        <taxon>Myxococcota</taxon>
        <taxon>Polyangia</taxon>
        <taxon>Polyangiales</taxon>
        <taxon>Sandaracinaceae</taxon>
        <taxon>Sandaracinus</taxon>
    </lineage>
</organism>
<accession>A0A0F6W085</accession>
<evidence type="ECO:0000256" key="1">
    <source>
        <dbReference type="ARBA" id="ARBA00022801"/>
    </source>
</evidence>
<protein>
    <submittedName>
        <fullName evidence="3">N-carbamoylputrescine amidase</fullName>
    </submittedName>
</protein>
<dbReference type="KEGG" id="samy:DB32_001305"/>
<dbReference type="Gene3D" id="3.60.110.10">
    <property type="entry name" value="Carbon-nitrogen hydrolase"/>
    <property type="match status" value="1"/>
</dbReference>
<dbReference type="Pfam" id="PF00795">
    <property type="entry name" value="CN_hydrolase"/>
    <property type="match status" value="1"/>
</dbReference>
<dbReference type="PROSITE" id="PS50263">
    <property type="entry name" value="CN_HYDROLASE"/>
    <property type="match status" value="1"/>
</dbReference>
<keyword evidence="4" id="KW-1185">Reference proteome</keyword>
<evidence type="ECO:0000313" key="3">
    <source>
        <dbReference type="EMBL" id="AKF04156.1"/>
    </source>
</evidence>
<dbReference type="SUPFAM" id="SSF56317">
    <property type="entry name" value="Carbon-nitrogen hydrolase"/>
    <property type="match status" value="1"/>
</dbReference>
<dbReference type="GO" id="GO:0016811">
    <property type="term" value="F:hydrolase activity, acting on carbon-nitrogen (but not peptide) bonds, in linear amides"/>
    <property type="evidence" value="ECO:0007669"/>
    <property type="project" value="TreeGrafter"/>
</dbReference>
<keyword evidence="1" id="KW-0378">Hydrolase</keyword>
<evidence type="ECO:0000259" key="2">
    <source>
        <dbReference type="PROSITE" id="PS50263"/>
    </source>
</evidence>
<dbReference type="PANTHER" id="PTHR43674:SF16">
    <property type="entry name" value="CARBON-NITROGEN FAMILY, PUTATIVE (AFU_ORTHOLOGUE AFUA_5G02350)-RELATED"/>
    <property type="match status" value="1"/>
</dbReference>
<name>A0A0F6W085_9BACT</name>
<dbReference type="InterPro" id="IPR003010">
    <property type="entry name" value="C-N_Hydrolase"/>
</dbReference>
<dbReference type="AlphaFoldDB" id="A0A0F6W085"/>
<proteinExistence type="predicted"/>
<dbReference type="STRING" id="927083.DB32_001305"/>
<dbReference type="InterPro" id="IPR036526">
    <property type="entry name" value="C-N_Hydrolase_sf"/>
</dbReference>
<gene>
    <name evidence="3" type="ORF">DB32_001305</name>
</gene>
<dbReference type="EMBL" id="CP011125">
    <property type="protein sequence ID" value="AKF04156.1"/>
    <property type="molecule type" value="Genomic_DNA"/>
</dbReference>
<evidence type="ECO:0000313" key="4">
    <source>
        <dbReference type="Proteomes" id="UP000034883"/>
    </source>
</evidence>
<feature type="domain" description="CN hydrolase" evidence="2">
    <location>
        <begin position="1"/>
        <end position="255"/>
    </location>
</feature>
<dbReference type="InterPro" id="IPR050345">
    <property type="entry name" value="Aliph_Amidase/BUP"/>
</dbReference>
<reference evidence="3 4" key="1">
    <citation type="submission" date="2015-03" db="EMBL/GenBank/DDBJ databases">
        <title>Genome assembly of Sandaracinus amylolyticus DSM 53668.</title>
        <authorList>
            <person name="Sharma G."/>
            <person name="Subramanian S."/>
        </authorList>
    </citation>
    <scope>NUCLEOTIDE SEQUENCE [LARGE SCALE GENOMIC DNA]</scope>
    <source>
        <strain evidence="3 4">DSM 53668</strain>
    </source>
</reference>
<dbReference type="Proteomes" id="UP000034883">
    <property type="component" value="Chromosome"/>
</dbReference>
<sequence length="316" mass="34773">MQVRGDRAPLEQRISWIDALLAEAQRGGAKLAVMPELALTGYELGEWNFEVAEPVPDGPSVHALHELARARDMILVAGLSEREGAHVYNTMAVVGPDGFLGRYRKLHPASAECAYWRAGESAHVIETDLGRLGVGICADMIRRTPWSIYAREGVDLVAIGAAWPDYRDATNYPLWREYRAMHVEATRAMPERIERAVGAPVVLANACGTSEVMATRFGPKVVTKLAGRSRVVCGGTIAEDPGDHREQVVIADVQRGARGVNRTPAAAAPEEPWVNHGSNAFRATFQWVDVVTGYLYRPLYHTTPTRQRAYVRPPAR</sequence>
<dbReference type="CDD" id="cd07197">
    <property type="entry name" value="nitrilase"/>
    <property type="match status" value="1"/>
</dbReference>